<dbReference type="AlphaFoldDB" id="A0A4S4MZ75"/>
<comment type="caution">
    <text evidence="1">The sequence shown here is derived from an EMBL/GenBank/DDBJ whole genome shotgun (WGS) entry which is preliminary data.</text>
</comment>
<proteinExistence type="predicted"/>
<evidence type="ECO:0000313" key="1">
    <source>
        <dbReference type="EMBL" id="THH31285.1"/>
    </source>
</evidence>
<accession>A0A4S4MZ75</accession>
<protein>
    <recommendedName>
        <fullName evidence="3">F-box domain-containing protein</fullName>
    </recommendedName>
</protein>
<dbReference type="Proteomes" id="UP000308730">
    <property type="component" value="Unassembled WGS sequence"/>
</dbReference>
<keyword evidence="2" id="KW-1185">Reference proteome</keyword>
<reference evidence="1 2" key="1">
    <citation type="submission" date="2019-02" db="EMBL/GenBank/DDBJ databases">
        <title>Genome sequencing of the rare red list fungi Antrodiella citrinella (Flaviporus citrinellus).</title>
        <authorList>
            <person name="Buettner E."/>
            <person name="Kellner H."/>
        </authorList>
    </citation>
    <scope>NUCLEOTIDE SEQUENCE [LARGE SCALE GENOMIC DNA]</scope>
    <source>
        <strain evidence="1 2">DSM 108506</strain>
    </source>
</reference>
<evidence type="ECO:0000313" key="2">
    <source>
        <dbReference type="Proteomes" id="UP000308730"/>
    </source>
</evidence>
<name>A0A4S4MZ75_9APHY</name>
<dbReference type="EMBL" id="SGPM01000052">
    <property type="protein sequence ID" value="THH31285.1"/>
    <property type="molecule type" value="Genomic_DNA"/>
</dbReference>
<sequence length="229" mass="25980">MFLSLLASDTSLPPLHSLRSMILHELAPGRQDFRAALWACPALEKLWIETETIYDLAVSHTEVLPIPTGAVPSLTFICAPWRYLRIFLRHPSVRQVWTGEIPHDECLVYLQEIYGRKPQLTAISFTVVDALSDPSVVEFVLTRFRFLEELSVSSYNVTEQVYNRTLELLLTADLAPKLRKVSVKSYEPEVTAQKASIELSSRLRQKCPLLAYVFVKGMENVLEWTSGAT</sequence>
<organism evidence="1 2">
    <name type="scientific">Antrodiella citrinella</name>
    <dbReference type="NCBI Taxonomy" id="2447956"/>
    <lineage>
        <taxon>Eukaryota</taxon>
        <taxon>Fungi</taxon>
        <taxon>Dikarya</taxon>
        <taxon>Basidiomycota</taxon>
        <taxon>Agaricomycotina</taxon>
        <taxon>Agaricomycetes</taxon>
        <taxon>Polyporales</taxon>
        <taxon>Steccherinaceae</taxon>
        <taxon>Antrodiella</taxon>
    </lineage>
</organism>
<evidence type="ECO:0008006" key="3">
    <source>
        <dbReference type="Google" id="ProtNLM"/>
    </source>
</evidence>
<gene>
    <name evidence="1" type="ORF">EUX98_g2934</name>
</gene>